<feature type="transmembrane region" description="Helical" evidence="2">
    <location>
        <begin position="150"/>
        <end position="168"/>
    </location>
</feature>
<keyword evidence="2" id="KW-0472">Membrane</keyword>
<feature type="transmembrane region" description="Helical" evidence="2">
    <location>
        <begin position="47"/>
        <end position="65"/>
    </location>
</feature>
<sequence>MADDDTSQDAAKAPSGLDIDWVRTIAGALAAITTAVLLSTLGAAGTLIGAALGSVAATVGTAVYSQGLARSRAKLAEAQERALHKVGEAQAEVRRAARRGDPSRLPRAEAQLAEAADELDPSADGPGADDGDADSPTWRERLAVLPWKRITLVAGGLFLLVVVVISVFEALTGRTVSSYTGGSDSDGGTTITRITGGGGGSGSDDDGRDGGPRDPQQSPADPSGSTTPSDGGTPSTDPVPSSEAPTEDPSTEPSVEPTPEVPTPTPSAPLPSPTGTP</sequence>
<organism evidence="3 4">
    <name type="scientific">Nocardioides abyssi</name>
    <dbReference type="NCBI Taxonomy" id="3058370"/>
    <lineage>
        <taxon>Bacteria</taxon>
        <taxon>Bacillati</taxon>
        <taxon>Actinomycetota</taxon>
        <taxon>Actinomycetes</taxon>
        <taxon>Propionibacteriales</taxon>
        <taxon>Nocardioidaceae</taxon>
        <taxon>Nocardioides</taxon>
    </lineage>
</organism>
<dbReference type="EMBL" id="JAUHJR010000001">
    <property type="protein sequence ID" value="MDN4159985.1"/>
    <property type="molecule type" value="Genomic_DNA"/>
</dbReference>
<comment type="caution">
    <text evidence="3">The sequence shown here is derived from an EMBL/GenBank/DDBJ whole genome shotgun (WGS) entry which is preliminary data.</text>
</comment>
<feature type="compositionally biased region" description="Low complexity" evidence="1">
    <location>
        <begin position="176"/>
        <end position="194"/>
    </location>
</feature>
<keyword evidence="2" id="KW-0812">Transmembrane</keyword>
<evidence type="ECO:0000313" key="4">
    <source>
        <dbReference type="Proteomes" id="UP001168537"/>
    </source>
</evidence>
<keyword evidence="2" id="KW-1133">Transmembrane helix</keyword>
<feature type="compositionally biased region" description="Low complexity" evidence="1">
    <location>
        <begin position="221"/>
        <end position="238"/>
    </location>
</feature>
<name>A0ABT8EPC8_9ACTN</name>
<feature type="compositionally biased region" description="Acidic residues" evidence="1">
    <location>
        <begin position="115"/>
        <end position="133"/>
    </location>
</feature>
<gene>
    <name evidence="3" type="ORF">QWY29_01355</name>
</gene>
<evidence type="ECO:0000313" key="3">
    <source>
        <dbReference type="EMBL" id="MDN4159985.1"/>
    </source>
</evidence>
<keyword evidence="4" id="KW-1185">Reference proteome</keyword>
<evidence type="ECO:0000256" key="2">
    <source>
        <dbReference type="SAM" id="Phobius"/>
    </source>
</evidence>
<protein>
    <submittedName>
        <fullName evidence="3">Uncharacterized protein</fullName>
    </submittedName>
</protein>
<feature type="region of interest" description="Disordered" evidence="1">
    <location>
        <begin position="114"/>
        <end position="135"/>
    </location>
</feature>
<proteinExistence type="predicted"/>
<accession>A0ABT8EPC8</accession>
<evidence type="ECO:0000256" key="1">
    <source>
        <dbReference type="SAM" id="MobiDB-lite"/>
    </source>
</evidence>
<dbReference type="Proteomes" id="UP001168537">
    <property type="component" value="Unassembled WGS sequence"/>
</dbReference>
<feature type="region of interest" description="Disordered" evidence="1">
    <location>
        <begin position="176"/>
        <end position="277"/>
    </location>
</feature>
<dbReference type="RefSeq" id="WP_300958857.1">
    <property type="nucleotide sequence ID" value="NZ_JAUHJR010000001.1"/>
</dbReference>
<feature type="compositionally biased region" description="Pro residues" evidence="1">
    <location>
        <begin position="259"/>
        <end position="277"/>
    </location>
</feature>
<reference evidence="3" key="1">
    <citation type="submission" date="2023-06" db="EMBL/GenBank/DDBJ databases">
        <title>Draft genome sequence of Nocardioides sp. SOB72.</title>
        <authorList>
            <person name="Zhang G."/>
        </authorList>
    </citation>
    <scope>NUCLEOTIDE SEQUENCE</scope>
    <source>
        <strain evidence="3">SOB72</strain>
    </source>
</reference>
<feature type="transmembrane region" description="Helical" evidence="2">
    <location>
        <begin position="21"/>
        <end position="41"/>
    </location>
</feature>